<dbReference type="AlphaFoldDB" id="A0A4Y2BGF0"/>
<organism evidence="1 2">
    <name type="scientific">Araneus ventricosus</name>
    <name type="common">Orbweaver spider</name>
    <name type="synonym">Epeira ventricosa</name>
    <dbReference type="NCBI Taxonomy" id="182803"/>
    <lineage>
        <taxon>Eukaryota</taxon>
        <taxon>Metazoa</taxon>
        <taxon>Ecdysozoa</taxon>
        <taxon>Arthropoda</taxon>
        <taxon>Chelicerata</taxon>
        <taxon>Arachnida</taxon>
        <taxon>Araneae</taxon>
        <taxon>Araneomorphae</taxon>
        <taxon>Entelegynae</taxon>
        <taxon>Araneoidea</taxon>
        <taxon>Araneidae</taxon>
        <taxon>Araneus</taxon>
    </lineage>
</organism>
<keyword evidence="2" id="KW-1185">Reference proteome</keyword>
<evidence type="ECO:0000313" key="2">
    <source>
        <dbReference type="Proteomes" id="UP000499080"/>
    </source>
</evidence>
<name>A0A4Y2BGF0_ARAVE</name>
<protein>
    <submittedName>
        <fullName evidence="1">Uncharacterized protein</fullName>
    </submittedName>
</protein>
<proteinExistence type="predicted"/>
<evidence type="ECO:0000313" key="1">
    <source>
        <dbReference type="EMBL" id="GBL90817.1"/>
    </source>
</evidence>
<sequence>MLRECLYVHRIPKERSAGASCLLLSALVFRVFGFSSEDKERHLRTLSDPVSGLLTMYFRGTGDDENRVENSTLAILAVKHSTPKDLDCNSILYIALLWWNTQDLEVDTITYN</sequence>
<comment type="caution">
    <text evidence="1">The sequence shown here is derived from an EMBL/GenBank/DDBJ whole genome shotgun (WGS) entry which is preliminary data.</text>
</comment>
<reference evidence="1 2" key="1">
    <citation type="journal article" date="2019" name="Sci. Rep.">
        <title>Orb-weaving spider Araneus ventricosus genome elucidates the spidroin gene catalogue.</title>
        <authorList>
            <person name="Kono N."/>
            <person name="Nakamura H."/>
            <person name="Ohtoshi R."/>
            <person name="Moran D.A.P."/>
            <person name="Shinohara A."/>
            <person name="Yoshida Y."/>
            <person name="Fujiwara M."/>
            <person name="Mori M."/>
            <person name="Tomita M."/>
            <person name="Arakawa K."/>
        </authorList>
    </citation>
    <scope>NUCLEOTIDE SEQUENCE [LARGE SCALE GENOMIC DNA]</scope>
</reference>
<accession>A0A4Y2BGF0</accession>
<dbReference type="EMBL" id="BGPR01000074">
    <property type="protein sequence ID" value="GBL90817.1"/>
    <property type="molecule type" value="Genomic_DNA"/>
</dbReference>
<gene>
    <name evidence="1" type="ORF">AVEN_215551_1</name>
</gene>
<dbReference type="Proteomes" id="UP000499080">
    <property type="component" value="Unassembled WGS sequence"/>
</dbReference>